<evidence type="ECO:0000313" key="1">
    <source>
        <dbReference type="EMBL" id="SVC68901.1"/>
    </source>
</evidence>
<reference evidence="1" key="1">
    <citation type="submission" date="2018-05" db="EMBL/GenBank/DDBJ databases">
        <authorList>
            <person name="Lanie J.A."/>
            <person name="Ng W.-L."/>
            <person name="Kazmierczak K.M."/>
            <person name="Andrzejewski T.M."/>
            <person name="Davidsen T.M."/>
            <person name="Wayne K.J."/>
            <person name="Tettelin H."/>
            <person name="Glass J.I."/>
            <person name="Rusch D."/>
            <person name="Podicherti R."/>
            <person name="Tsui H.-C.T."/>
            <person name="Winkler M.E."/>
        </authorList>
    </citation>
    <scope>NUCLEOTIDE SEQUENCE</scope>
</reference>
<dbReference type="SUPFAM" id="SSF56300">
    <property type="entry name" value="Metallo-dependent phosphatases"/>
    <property type="match status" value="1"/>
</dbReference>
<sequence>MQIRATFPFVSANIQDSNGSRIFDPYIIVDKEGVSVGIIGLASDFNHSAVYVQNPMEALAEVVNEVDAQADVVILLFDSEEVDVTQLHASGYPIDLVIR</sequence>
<gene>
    <name evidence="1" type="ORF">METZ01_LOCUS321755</name>
</gene>
<protein>
    <recommendedName>
        <fullName evidence="2">CHASE2 domain-containing protein</fullName>
    </recommendedName>
</protein>
<dbReference type="InterPro" id="IPR029052">
    <property type="entry name" value="Metallo-depent_PP-like"/>
</dbReference>
<evidence type="ECO:0008006" key="2">
    <source>
        <dbReference type="Google" id="ProtNLM"/>
    </source>
</evidence>
<organism evidence="1">
    <name type="scientific">marine metagenome</name>
    <dbReference type="NCBI Taxonomy" id="408172"/>
    <lineage>
        <taxon>unclassified sequences</taxon>
        <taxon>metagenomes</taxon>
        <taxon>ecological metagenomes</taxon>
    </lineage>
</organism>
<name>A0A382PAJ6_9ZZZZ</name>
<dbReference type="EMBL" id="UINC01105168">
    <property type="protein sequence ID" value="SVC68901.1"/>
    <property type="molecule type" value="Genomic_DNA"/>
</dbReference>
<proteinExistence type="predicted"/>
<accession>A0A382PAJ6</accession>
<dbReference type="Gene3D" id="3.60.21.10">
    <property type="match status" value="1"/>
</dbReference>
<dbReference type="AlphaFoldDB" id="A0A382PAJ6"/>
<feature type="non-terminal residue" evidence="1">
    <location>
        <position position="99"/>
    </location>
</feature>